<dbReference type="SUPFAM" id="SSF54593">
    <property type="entry name" value="Glyoxalase/Bleomycin resistance protein/Dihydroxybiphenyl dioxygenase"/>
    <property type="match status" value="1"/>
</dbReference>
<evidence type="ECO:0000259" key="1">
    <source>
        <dbReference type="Pfam" id="PF22677"/>
    </source>
</evidence>
<sequence length="136" mass="14903">MPKQIFVNLPVADLDKSVAFFTALGFSFNPQFTDHKATCMIVGENIHVMLLVRDYFQGFCSKPVADARQATEVLIALNCDSRAEVEQMVAKALAAGGSAPRAAQDHGFMFQHGFDDLDGHAWEVFYMEPGAMGGEQ</sequence>
<evidence type="ECO:0000313" key="2">
    <source>
        <dbReference type="EMBL" id="ARP94468.1"/>
    </source>
</evidence>
<keyword evidence="2" id="KW-0560">Oxidoreductase</keyword>
<evidence type="ECO:0000313" key="3">
    <source>
        <dbReference type="Proteomes" id="UP000194161"/>
    </source>
</evidence>
<accession>A0A1W6ZAQ1</accession>
<dbReference type="OrthoDB" id="4265398at2"/>
<organism evidence="2 3">
    <name type="scientific">Bordetella genomosp. 13</name>
    <dbReference type="NCBI Taxonomy" id="463040"/>
    <lineage>
        <taxon>Bacteria</taxon>
        <taxon>Pseudomonadati</taxon>
        <taxon>Pseudomonadota</taxon>
        <taxon>Betaproteobacteria</taxon>
        <taxon>Burkholderiales</taxon>
        <taxon>Alcaligenaceae</taxon>
        <taxon>Bordetella</taxon>
    </lineage>
</organism>
<name>A0A1W6ZAQ1_9BORD</name>
<dbReference type="Gene3D" id="3.10.180.10">
    <property type="entry name" value="2,3-Dihydroxybiphenyl 1,2-Dioxygenase, domain 1"/>
    <property type="match status" value="1"/>
</dbReference>
<dbReference type="STRING" id="463040.CAL15_08760"/>
<dbReference type="EMBL" id="CP021111">
    <property type="protein sequence ID" value="ARP94468.1"/>
    <property type="molecule type" value="Genomic_DNA"/>
</dbReference>
<dbReference type="Proteomes" id="UP000194161">
    <property type="component" value="Chromosome"/>
</dbReference>
<gene>
    <name evidence="2" type="ORF">CAL15_08760</name>
</gene>
<keyword evidence="3" id="KW-1185">Reference proteome</keyword>
<dbReference type="Pfam" id="PF22677">
    <property type="entry name" value="Ble-like_N"/>
    <property type="match status" value="1"/>
</dbReference>
<feature type="domain" description="Glyoxalase/Bleomycin resistance-like N-terminal" evidence="1">
    <location>
        <begin position="5"/>
        <end position="43"/>
    </location>
</feature>
<dbReference type="AlphaFoldDB" id="A0A1W6ZAQ1"/>
<protein>
    <submittedName>
        <fullName evidence="2">Glyoxalase/bleomycin resistance/extradiol dioxygenase family protein</fullName>
    </submittedName>
</protein>
<proteinExistence type="predicted"/>
<reference evidence="2 3" key="1">
    <citation type="submission" date="2017-05" db="EMBL/GenBank/DDBJ databases">
        <title>Complete and WGS of Bordetella genogroups.</title>
        <authorList>
            <person name="Spilker T."/>
            <person name="LiPuma J."/>
        </authorList>
    </citation>
    <scope>NUCLEOTIDE SEQUENCE [LARGE SCALE GENOMIC DNA]</scope>
    <source>
        <strain evidence="2 3">AU7206</strain>
    </source>
</reference>
<dbReference type="GO" id="GO:0051213">
    <property type="term" value="F:dioxygenase activity"/>
    <property type="evidence" value="ECO:0007669"/>
    <property type="project" value="UniProtKB-KW"/>
</dbReference>
<dbReference type="KEGG" id="bgm:CAL15_08760"/>
<dbReference type="RefSeq" id="WP_086078234.1">
    <property type="nucleotide sequence ID" value="NZ_CP021111.1"/>
</dbReference>
<dbReference type="InterPro" id="IPR029068">
    <property type="entry name" value="Glyas_Bleomycin-R_OHBP_Dase"/>
</dbReference>
<dbReference type="PANTHER" id="PTHR36503:SF2">
    <property type="entry name" value="BLR2408 PROTEIN"/>
    <property type="match status" value="1"/>
</dbReference>
<keyword evidence="2" id="KW-0223">Dioxygenase</keyword>
<dbReference type="PANTHER" id="PTHR36503">
    <property type="entry name" value="BLR2520 PROTEIN"/>
    <property type="match status" value="1"/>
</dbReference>
<dbReference type="InterPro" id="IPR053863">
    <property type="entry name" value="Glyoxy/Ble-like_N"/>
</dbReference>